<dbReference type="KEGG" id="ips:CfP315_0666"/>
<name>A0AA48KZA0_9FIRM</name>
<dbReference type="Pfam" id="PF01244">
    <property type="entry name" value="Peptidase_M19"/>
    <property type="match status" value="1"/>
</dbReference>
<reference evidence="1" key="1">
    <citation type="journal article" date="2023" name="ISME J.">
        <title>Emergence of putative energy parasites within Clostridia revealed by genome analysis of a novel endosymbiotic clade.</title>
        <authorList>
            <person name="Takahashi K."/>
            <person name="Kuwahara H."/>
            <person name="Horikawa Y."/>
            <person name="Izawa K."/>
            <person name="Kato D."/>
            <person name="Inagaki T."/>
            <person name="Yuki M."/>
            <person name="Ohkuma M."/>
            <person name="Hongoh Y."/>
        </authorList>
    </citation>
    <scope>NUCLEOTIDE SEQUENCE</scope>
    <source>
        <strain evidence="1">CfP3-15</strain>
    </source>
</reference>
<dbReference type="Proteomes" id="UP001337580">
    <property type="component" value="Chromosome"/>
</dbReference>
<dbReference type="EMBL" id="AP027924">
    <property type="protein sequence ID" value="BED92084.1"/>
    <property type="molecule type" value="Genomic_DNA"/>
</dbReference>
<dbReference type="SUPFAM" id="SSF51556">
    <property type="entry name" value="Metallo-dependent hydrolases"/>
    <property type="match status" value="1"/>
</dbReference>
<protein>
    <submittedName>
        <fullName evidence="1">Membrane dipeptidase</fullName>
    </submittedName>
</protein>
<dbReference type="PANTHER" id="PTHR10443:SF12">
    <property type="entry name" value="DIPEPTIDASE"/>
    <property type="match status" value="1"/>
</dbReference>
<dbReference type="PANTHER" id="PTHR10443">
    <property type="entry name" value="MICROSOMAL DIPEPTIDASE"/>
    <property type="match status" value="1"/>
</dbReference>
<accession>A0AA48KZA0</accession>
<dbReference type="AlphaFoldDB" id="A0AA48KZA0"/>
<sequence>MINLFDLHCDTIHRIVSEGKSIRNKDLNVNVEKLKKFDEYIGVFAIWIPPEFRGRRALDFFLNSHKKSSKILKEINSVEKRKAILSVEGGSVLSGNLKNIDILAKCNIKILTLTWNGSCEIGDGICVNNSSGLTNFGKKTIEQLKKNKIIIDISHASEKLFYDVLKYSGEFLMASHSNSRHIFNHKRNLTDEQFNLIRENNGIVGINFCKNFLSKENSKIEDIFEHVEHFVSLSGENTVCIGSDFDGAEIIEEIDDISKIHKLYDFMLKKNYKEKLIRKIFFYNALNFFKKFDII</sequence>
<gene>
    <name evidence="1" type="ORF">CfP315_0666</name>
</gene>
<dbReference type="Gene3D" id="3.20.20.140">
    <property type="entry name" value="Metal-dependent hydrolases"/>
    <property type="match status" value="1"/>
</dbReference>
<dbReference type="GO" id="GO:0070573">
    <property type="term" value="F:metallodipeptidase activity"/>
    <property type="evidence" value="ECO:0007669"/>
    <property type="project" value="InterPro"/>
</dbReference>
<dbReference type="PROSITE" id="PS51365">
    <property type="entry name" value="RENAL_DIPEPTIDASE_2"/>
    <property type="match status" value="1"/>
</dbReference>
<dbReference type="InterPro" id="IPR032466">
    <property type="entry name" value="Metal_Hydrolase"/>
</dbReference>
<evidence type="ECO:0000313" key="1">
    <source>
        <dbReference type="EMBL" id="BED92084.1"/>
    </source>
</evidence>
<proteinExistence type="predicted"/>
<organism evidence="1">
    <name type="scientific">Candidatus Improbicoccus pseudotrichonymphae</name>
    <dbReference type="NCBI Taxonomy" id="3033792"/>
    <lineage>
        <taxon>Bacteria</taxon>
        <taxon>Bacillati</taxon>
        <taxon>Bacillota</taxon>
        <taxon>Clostridia</taxon>
        <taxon>Candidatus Improbicoccus</taxon>
    </lineage>
</organism>
<dbReference type="GO" id="GO:0006508">
    <property type="term" value="P:proteolysis"/>
    <property type="evidence" value="ECO:0007669"/>
    <property type="project" value="InterPro"/>
</dbReference>
<dbReference type="InterPro" id="IPR008257">
    <property type="entry name" value="Pept_M19"/>
</dbReference>